<evidence type="ECO:0000313" key="2">
    <source>
        <dbReference type="Proteomes" id="UP000298663"/>
    </source>
</evidence>
<organism evidence="1 2">
    <name type="scientific">Steinernema carpocapsae</name>
    <name type="common">Entomopathogenic nematode</name>
    <dbReference type="NCBI Taxonomy" id="34508"/>
    <lineage>
        <taxon>Eukaryota</taxon>
        <taxon>Metazoa</taxon>
        <taxon>Ecdysozoa</taxon>
        <taxon>Nematoda</taxon>
        <taxon>Chromadorea</taxon>
        <taxon>Rhabditida</taxon>
        <taxon>Tylenchina</taxon>
        <taxon>Panagrolaimomorpha</taxon>
        <taxon>Strongyloidoidea</taxon>
        <taxon>Steinernematidae</taxon>
        <taxon>Steinernema</taxon>
    </lineage>
</organism>
<protein>
    <submittedName>
        <fullName evidence="1">Uncharacterized protein</fullName>
    </submittedName>
</protein>
<evidence type="ECO:0000313" key="1">
    <source>
        <dbReference type="EMBL" id="TKR78242.1"/>
    </source>
</evidence>
<dbReference type="EMBL" id="AZBU02000005">
    <property type="protein sequence ID" value="TKR78242.1"/>
    <property type="molecule type" value="Genomic_DNA"/>
</dbReference>
<dbReference type="PROSITE" id="PS51257">
    <property type="entry name" value="PROKAR_LIPOPROTEIN"/>
    <property type="match status" value="1"/>
</dbReference>
<dbReference type="AlphaFoldDB" id="A0A4U5N7I9"/>
<dbReference type="Proteomes" id="UP000298663">
    <property type="component" value="Unassembled WGS sequence"/>
</dbReference>
<reference evidence="1 2" key="2">
    <citation type="journal article" date="2019" name="G3 (Bethesda)">
        <title>Hybrid Assembly of the Genome of the Entomopathogenic Nematode Steinernema carpocapsae Identifies the X-Chromosome.</title>
        <authorList>
            <person name="Serra L."/>
            <person name="Macchietto M."/>
            <person name="Macias-Munoz A."/>
            <person name="McGill C.J."/>
            <person name="Rodriguez I.M."/>
            <person name="Rodriguez B."/>
            <person name="Murad R."/>
            <person name="Mortazavi A."/>
        </authorList>
    </citation>
    <scope>NUCLEOTIDE SEQUENCE [LARGE SCALE GENOMIC DNA]</scope>
    <source>
        <strain evidence="1 2">ALL</strain>
    </source>
</reference>
<accession>A0A4U5N7I9</accession>
<gene>
    <name evidence="1" type="ORF">L596_019081</name>
</gene>
<sequence length="104" mass="11230">MGKANNSGIGLAQANSHFSGIGCTFGRRPASEAISMGTSRIAGSSFKVARPPTFWPFFSLQSSNLLNPPKHFPVAISLHKTSFQTINPFPDIHVHRSLSFLTTT</sequence>
<name>A0A4U5N7I9_STECR</name>
<comment type="caution">
    <text evidence="1">The sequence shown here is derived from an EMBL/GenBank/DDBJ whole genome shotgun (WGS) entry which is preliminary data.</text>
</comment>
<proteinExistence type="predicted"/>
<reference evidence="1 2" key="1">
    <citation type="journal article" date="2015" name="Genome Biol.">
        <title>Comparative genomics of Steinernema reveals deeply conserved gene regulatory networks.</title>
        <authorList>
            <person name="Dillman A.R."/>
            <person name="Macchietto M."/>
            <person name="Porter C.F."/>
            <person name="Rogers A."/>
            <person name="Williams B."/>
            <person name="Antoshechkin I."/>
            <person name="Lee M.M."/>
            <person name="Goodwin Z."/>
            <person name="Lu X."/>
            <person name="Lewis E.E."/>
            <person name="Goodrich-Blair H."/>
            <person name="Stock S.P."/>
            <person name="Adams B.J."/>
            <person name="Sternberg P.W."/>
            <person name="Mortazavi A."/>
        </authorList>
    </citation>
    <scope>NUCLEOTIDE SEQUENCE [LARGE SCALE GENOMIC DNA]</scope>
    <source>
        <strain evidence="1 2">ALL</strain>
    </source>
</reference>
<keyword evidence="2" id="KW-1185">Reference proteome</keyword>